<evidence type="ECO:0000313" key="3">
    <source>
        <dbReference type="Proteomes" id="UP000599074"/>
    </source>
</evidence>
<dbReference type="EMBL" id="BOON01000008">
    <property type="protein sequence ID" value="GII21538.1"/>
    <property type="molecule type" value="Genomic_DNA"/>
</dbReference>
<evidence type="ECO:0000313" key="2">
    <source>
        <dbReference type="EMBL" id="GII21538.1"/>
    </source>
</evidence>
<reference evidence="2" key="1">
    <citation type="submission" date="2021-01" db="EMBL/GenBank/DDBJ databases">
        <title>Whole genome shotgun sequence of Planosporangium mesophilum NBRC 109066.</title>
        <authorList>
            <person name="Komaki H."/>
            <person name="Tamura T."/>
        </authorList>
    </citation>
    <scope>NUCLEOTIDE SEQUENCE</scope>
    <source>
        <strain evidence="2">NBRC 109066</strain>
    </source>
</reference>
<keyword evidence="3" id="KW-1185">Reference proteome</keyword>
<comment type="caution">
    <text evidence="2">The sequence shown here is derived from an EMBL/GenBank/DDBJ whole genome shotgun (WGS) entry which is preliminary data.</text>
</comment>
<evidence type="ECO:0000256" key="1">
    <source>
        <dbReference type="SAM" id="Phobius"/>
    </source>
</evidence>
<keyword evidence="1" id="KW-0812">Transmembrane</keyword>
<dbReference type="RefSeq" id="WP_168117564.1">
    <property type="nucleotide sequence ID" value="NZ_BOON01000008.1"/>
</dbReference>
<keyword evidence="1" id="KW-1133">Transmembrane helix</keyword>
<sequence>MEPVKRWWLWLTAATAATVALWLLPAAAWAQSGPGVALVGNELARSPRRGGTGLLGGCCCLVVVLAVVLAVMLVRRRRQPPPPPPPGA</sequence>
<accession>A0A8J3T789</accession>
<name>A0A8J3T789_9ACTN</name>
<organism evidence="2 3">
    <name type="scientific">Planosporangium mesophilum</name>
    <dbReference type="NCBI Taxonomy" id="689768"/>
    <lineage>
        <taxon>Bacteria</taxon>
        <taxon>Bacillati</taxon>
        <taxon>Actinomycetota</taxon>
        <taxon>Actinomycetes</taxon>
        <taxon>Micromonosporales</taxon>
        <taxon>Micromonosporaceae</taxon>
        <taxon>Planosporangium</taxon>
    </lineage>
</organism>
<protein>
    <submittedName>
        <fullName evidence="2">Uncharacterized protein</fullName>
    </submittedName>
</protein>
<gene>
    <name evidence="2" type="ORF">Pme01_11350</name>
</gene>
<keyword evidence="1" id="KW-0472">Membrane</keyword>
<dbReference type="Proteomes" id="UP000599074">
    <property type="component" value="Unassembled WGS sequence"/>
</dbReference>
<proteinExistence type="predicted"/>
<dbReference type="AlphaFoldDB" id="A0A8J3T789"/>
<feature type="transmembrane region" description="Helical" evidence="1">
    <location>
        <begin position="54"/>
        <end position="74"/>
    </location>
</feature>